<protein>
    <submittedName>
        <fullName evidence="1">Uncharacterized protein</fullName>
    </submittedName>
</protein>
<reference evidence="1" key="1">
    <citation type="submission" date="2016-08" db="EMBL/GenBank/DDBJ databases">
        <authorList>
            <person name="Ngugi D.K."/>
            <person name="Miyake S."/>
            <person name="Stingl U."/>
        </authorList>
    </citation>
    <scope>NUCLEOTIDE SEQUENCE</scope>
    <source>
        <strain evidence="1">SCG-B11WGA-EpuloA1</strain>
    </source>
</reference>
<evidence type="ECO:0000313" key="2">
    <source>
        <dbReference type="Proteomes" id="UP000188605"/>
    </source>
</evidence>
<sequence>MEIILCLVIIVLLSIIGILINKFSKEKIKAQQYLDILNALPFPISATDMNKNWTFINKSVETMIGKSLKDVKGNSCKNWGAEICGTQNCGINCLLKGKNRTRFSSGNKDFQVDLSYITNLNGQRIGYLEIIQDISQFNHAMNSLKTQDRLIENISEGLENFLKISNSVSQSATSLSSSAVDQAGLIQEFISSINEISIGLENNITNIIDTNKISNTTKERAGIGTNYMQSLISTMNDINTSSNSIAEVIKIIENIASQTNLLALNAAIESARAGEAGKGFAVVSNEIRDLATKSSETVREIETIIKSCLETVEKGQNIVKDTDIALTNIVNSINDTAEMSKVLLENSNHQKSSLEQLNRGTRQLSDITDLNVATSEENLGINNDLIMQIEKLQDAINIK</sequence>
<name>A0ACC8XCG5_9FIRM</name>
<evidence type="ECO:0000313" key="1">
    <source>
        <dbReference type="EMBL" id="ONI40386.1"/>
    </source>
</evidence>
<proteinExistence type="predicted"/>
<accession>A0ACC8XCG5</accession>
<organism evidence="1 2">
    <name type="scientific">Candidatus Epulonipiscium fishelsonii</name>
    <dbReference type="NCBI Taxonomy" id="77094"/>
    <lineage>
        <taxon>Bacteria</taxon>
        <taxon>Bacillati</taxon>
        <taxon>Bacillota</taxon>
        <taxon>Clostridia</taxon>
        <taxon>Lachnospirales</taxon>
        <taxon>Lachnospiraceae</taxon>
        <taxon>Candidatus Epulonipiscium</taxon>
    </lineage>
</organism>
<dbReference type="Proteomes" id="UP000188605">
    <property type="component" value="Unassembled WGS sequence"/>
</dbReference>
<gene>
    <name evidence="1" type="ORF">AN396_06145</name>
</gene>
<keyword evidence="2" id="KW-1185">Reference proteome</keyword>
<comment type="caution">
    <text evidence="1">The sequence shown here is derived from an EMBL/GenBank/DDBJ whole genome shotgun (WGS) entry which is preliminary data.</text>
</comment>
<dbReference type="EMBL" id="LJDB01000052">
    <property type="protein sequence ID" value="ONI40386.1"/>
    <property type="molecule type" value="Genomic_DNA"/>
</dbReference>